<evidence type="ECO:0000313" key="2">
    <source>
        <dbReference type="Proteomes" id="UP000324639"/>
    </source>
</evidence>
<dbReference type="InterPro" id="IPR036397">
    <property type="entry name" value="RNaseH_sf"/>
</dbReference>
<keyword evidence="2" id="KW-1185">Reference proteome</keyword>
<evidence type="ECO:0000313" key="1">
    <source>
        <dbReference type="EMBL" id="VCU39452.1"/>
    </source>
</evidence>
<dbReference type="EMBL" id="LR026985">
    <property type="protein sequence ID" value="VCU39452.1"/>
    <property type="molecule type" value="Genomic_DNA"/>
</dbReference>
<organism evidence="1 2">
    <name type="scientific">Blumeria graminis f. sp. tritici</name>
    <dbReference type="NCBI Taxonomy" id="62690"/>
    <lineage>
        <taxon>Eukaryota</taxon>
        <taxon>Fungi</taxon>
        <taxon>Dikarya</taxon>
        <taxon>Ascomycota</taxon>
        <taxon>Pezizomycotina</taxon>
        <taxon>Leotiomycetes</taxon>
        <taxon>Erysiphales</taxon>
        <taxon>Erysiphaceae</taxon>
        <taxon>Blumeria</taxon>
    </lineage>
</organism>
<name>A0A9X9L7X4_BLUGR</name>
<dbReference type="Proteomes" id="UP000324639">
    <property type="component" value="Chromosome Bgt_-02"/>
</dbReference>
<dbReference type="AlphaFoldDB" id="A0A9X9L7X4"/>
<accession>A0A9X9L7X4</accession>
<proteinExistence type="predicted"/>
<dbReference type="Gene3D" id="3.30.420.10">
    <property type="entry name" value="Ribonuclease H-like superfamily/Ribonuclease H"/>
    <property type="match status" value="1"/>
</dbReference>
<sequence>MKTRREWAEAHLNWTYEDWTSILWTDETWVEDRRHSREWVTRSTSQEHNSDCFGEKSKKRVGWMFWGCFAGPEKGPCLFREKELGSINSQKYCEKIVPLIDGMVSMRSWLSVMQNNAPANTAAITMEDMSQRLIQPILWSANSLDLNPIEAVWNKMKDYIQRHHPNLGCGKQRTRDSLRNIVKEAWDSVSSEDLVRLIQSMSARCQAMVDVDGGPTRY</sequence>
<reference evidence="1 2" key="1">
    <citation type="submission" date="2018-08" db="EMBL/GenBank/DDBJ databases">
        <authorList>
            <person name="Muller C M."/>
        </authorList>
    </citation>
    <scope>NUCLEOTIDE SEQUENCE [LARGE SCALE GENOMIC DNA]</scope>
</reference>
<gene>
    <name evidence="1" type="ORF">BGT96224V316_LOCUS711</name>
</gene>
<protein>
    <submittedName>
        <fullName evidence="1">Bgt-50831</fullName>
    </submittedName>
</protein>
<dbReference type="GO" id="GO:0003676">
    <property type="term" value="F:nucleic acid binding"/>
    <property type="evidence" value="ECO:0007669"/>
    <property type="project" value="InterPro"/>
</dbReference>